<gene>
    <name evidence="2" type="ORF">Thini_1296</name>
</gene>
<dbReference type="RefSeq" id="WP_002707862.1">
    <property type="nucleotide sequence ID" value="NZ_JH651384.1"/>
</dbReference>
<feature type="chain" id="PRO_5024870293" evidence="1">
    <location>
        <begin position="23"/>
        <end position="133"/>
    </location>
</feature>
<proteinExistence type="predicted"/>
<dbReference type="Proteomes" id="UP000005317">
    <property type="component" value="Unassembled WGS sequence"/>
</dbReference>
<dbReference type="OrthoDB" id="5625089at2"/>
<dbReference type="PROSITE" id="PS51257">
    <property type="entry name" value="PROKAR_LIPOPROTEIN"/>
    <property type="match status" value="1"/>
</dbReference>
<reference evidence="3" key="1">
    <citation type="journal article" date="2011" name="Stand. Genomic Sci.">
        <title>Genome sequence of the filamentous, gliding Thiothrix nivea neotype strain (JP2(T)).</title>
        <authorList>
            <person name="Lapidus A."/>
            <person name="Nolan M."/>
            <person name="Lucas S."/>
            <person name="Glavina Del Rio T."/>
            <person name="Tice H."/>
            <person name="Cheng J.F."/>
            <person name="Tapia R."/>
            <person name="Han C."/>
            <person name="Goodwin L."/>
            <person name="Pitluck S."/>
            <person name="Liolios K."/>
            <person name="Pagani I."/>
            <person name="Ivanova N."/>
            <person name="Huntemann M."/>
            <person name="Mavromatis K."/>
            <person name="Mikhailova N."/>
            <person name="Pati A."/>
            <person name="Chen A."/>
            <person name="Palaniappan K."/>
            <person name="Land M."/>
            <person name="Brambilla E.M."/>
            <person name="Rohde M."/>
            <person name="Abt B."/>
            <person name="Verbarg S."/>
            <person name="Goker M."/>
            <person name="Bristow J."/>
            <person name="Eisen J.A."/>
            <person name="Markowitz V."/>
            <person name="Hugenholtz P."/>
            <person name="Kyrpides N.C."/>
            <person name="Klenk H.P."/>
            <person name="Woyke T."/>
        </authorList>
    </citation>
    <scope>NUCLEOTIDE SEQUENCE [LARGE SCALE GENOMIC DNA]</scope>
    <source>
        <strain evidence="3">ATCC 35100 / DSM 5205 / JP2</strain>
    </source>
</reference>
<sequence precursor="true">MFKPASNFLAILTLLGATACVAAPHSSNDTMFITNTHAASVAFRSLRIENGTDGQPTVVKGQIHLTGRDPVYVGHVDYAVLEASGKAREQGWVEHTSAIRLRQAHRPSLFSINLQQPLAQGERVQLTYHIGNH</sequence>
<feature type="signal peptide" evidence="1">
    <location>
        <begin position="1"/>
        <end position="22"/>
    </location>
</feature>
<keyword evidence="3" id="KW-1185">Reference proteome</keyword>
<name>A0A656HD63_THINJ</name>
<organism evidence="2 3">
    <name type="scientific">Thiothrix nivea (strain ATCC 35100 / DSM 5205 / JP2)</name>
    <dbReference type="NCBI Taxonomy" id="870187"/>
    <lineage>
        <taxon>Bacteria</taxon>
        <taxon>Pseudomonadati</taxon>
        <taxon>Pseudomonadota</taxon>
        <taxon>Gammaproteobacteria</taxon>
        <taxon>Thiotrichales</taxon>
        <taxon>Thiotrichaceae</taxon>
        <taxon>Thiothrix</taxon>
    </lineage>
</organism>
<dbReference type="AlphaFoldDB" id="A0A656HD63"/>
<keyword evidence="1" id="KW-0732">Signal</keyword>
<protein>
    <submittedName>
        <fullName evidence="2">Uncharacterized protein</fullName>
    </submittedName>
</protein>
<evidence type="ECO:0000256" key="1">
    <source>
        <dbReference type="SAM" id="SignalP"/>
    </source>
</evidence>
<evidence type="ECO:0000313" key="3">
    <source>
        <dbReference type="Proteomes" id="UP000005317"/>
    </source>
</evidence>
<evidence type="ECO:0000313" key="2">
    <source>
        <dbReference type="EMBL" id="EIJ33914.1"/>
    </source>
</evidence>
<accession>A0A656HD63</accession>
<dbReference type="EMBL" id="JH651384">
    <property type="protein sequence ID" value="EIJ33914.1"/>
    <property type="molecule type" value="Genomic_DNA"/>
</dbReference>